<feature type="transmembrane region" description="Helical" evidence="1">
    <location>
        <begin position="261"/>
        <end position="280"/>
    </location>
</feature>
<dbReference type="InterPro" id="IPR003675">
    <property type="entry name" value="Rce1/LyrA-like_dom"/>
</dbReference>
<dbReference type="OrthoDB" id="9777755at2"/>
<keyword evidence="1" id="KW-1133">Transmembrane helix</keyword>
<evidence type="ECO:0000313" key="3">
    <source>
        <dbReference type="EMBL" id="GAW91700.1"/>
    </source>
</evidence>
<feature type="transmembrane region" description="Helical" evidence="1">
    <location>
        <begin position="207"/>
        <end position="227"/>
    </location>
</feature>
<comment type="caution">
    <text evidence="3">The sequence shown here is derived from an EMBL/GenBank/DDBJ whole genome shotgun (WGS) entry which is preliminary data.</text>
</comment>
<dbReference type="GO" id="GO:0080120">
    <property type="term" value="P:CAAX-box protein maturation"/>
    <property type="evidence" value="ECO:0007669"/>
    <property type="project" value="UniProtKB-ARBA"/>
</dbReference>
<evidence type="ECO:0000313" key="4">
    <source>
        <dbReference type="Proteomes" id="UP000197032"/>
    </source>
</evidence>
<proteinExistence type="predicted"/>
<dbReference type="PANTHER" id="PTHR35797">
    <property type="entry name" value="PROTEASE-RELATED"/>
    <property type="match status" value="1"/>
</dbReference>
<keyword evidence="1" id="KW-0472">Membrane</keyword>
<keyword evidence="1" id="KW-0812">Transmembrane</keyword>
<gene>
    <name evidence="3" type="ORF">KKC1_08610</name>
</gene>
<dbReference type="EMBL" id="BDGJ01000030">
    <property type="protein sequence ID" value="GAW91700.1"/>
    <property type="molecule type" value="Genomic_DNA"/>
</dbReference>
<name>A0A1Z5HQZ6_9FIRM</name>
<accession>A0A1Z5HQZ6</accession>
<feature type="transmembrane region" description="Helical" evidence="1">
    <location>
        <begin position="7"/>
        <end position="27"/>
    </location>
</feature>
<feature type="domain" description="CAAX prenyl protease 2/Lysostaphin resistance protein A-like" evidence="2">
    <location>
        <begin position="142"/>
        <end position="245"/>
    </location>
</feature>
<evidence type="ECO:0000259" key="2">
    <source>
        <dbReference type="Pfam" id="PF02517"/>
    </source>
</evidence>
<evidence type="ECO:0000256" key="1">
    <source>
        <dbReference type="SAM" id="Phobius"/>
    </source>
</evidence>
<dbReference type="Proteomes" id="UP000197032">
    <property type="component" value="Unassembled WGS sequence"/>
</dbReference>
<dbReference type="Pfam" id="PF02517">
    <property type="entry name" value="Rce1-like"/>
    <property type="match status" value="1"/>
</dbReference>
<dbReference type="AlphaFoldDB" id="A0A1Z5HQZ6"/>
<dbReference type="GO" id="GO:0004175">
    <property type="term" value="F:endopeptidase activity"/>
    <property type="evidence" value="ECO:0007669"/>
    <property type="project" value="UniProtKB-ARBA"/>
</dbReference>
<organism evidence="3 4">
    <name type="scientific">Calderihabitans maritimus</name>
    <dbReference type="NCBI Taxonomy" id="1246530"/>
    <lineage>
        <taxon>Bacteria</taxon>
        <taxon>Bacillati</taxon>
        <taxon>Bacillota</taxon>
        <taxon>Clostridia</taxon>
        <taxon>Neomoorellales</taxon>
        <taxon>Calderihabitantaceae</taxon>
        <taxon>Calderihabitans</taxon>
    </lineage>
</organism>
<reference evidence="4" key="1">
    <citation type="journal article" date="2017" name="Appl. Environ. Microbiol.">
        <title>Genomic analysis of Calderihabitans maritimus KKC1, a thermophilic hydrogenogenic carboxydotrophic bacterium isolated from marine sediment.</title>
        <authorList>
            <person name="Omae K."/>
            <person name="Yoneda Y."/>
            <person name="Fukuyama Y."/>
            <person name="Yoshida T."/>
            <person name="Sako Y."/>
        </authorList>
    </citation>
    <scope>NUCLEOTIDE SEQUENCE [LARGE SCALE GENOMIC DNA]</scope>
    <source>
        <strain evidence="4">KKC1</strain>
    </source>
</reference>
<protein>
    <recommendedName>
        <fullName evidence="2">CAAX prenyl protease 2/Lysostaphin resistance protein A-like domain-containing protein</fullName>
    </recommendedName>
</protein>
<keyword evidence="4" id="KW-1185">Reference proteome</keyword>
<feature type="transmembrane region" description="Helical" evidence="1">
    <location>
        <begin position="174"/>
        <end position="195"/>
    </location>
</feature>
<dbReference type="RefSeq" id="WP_088553198.1">
    <property type="nucleotide sequence ID" value="NZ_BDGJ01000030.1"/>
</dbReference>
<feature type="transmembrane region" description="Helical" evidence="1">
    <location>
        <begin position="131"/>
        <end position="154"/>
    </location>
</feature>
<feature type="transmembrane region" description="Helical" evidence="1">
    <location>
        <begin position="74"/>
        <end position="97"/>
    </location>
</feature>
<feature type="transmembrane region" description="Helical" evidence="1">
    <location>
        <begin position="33"/>
        <end position="53"/>
    </location>
</feature>
<dbReference type="InterPro" id="IPR042150">
    <property type="entry name" value="MmRce1-like"/>
</dbReference>
<dbReference type="PANTHER" id="PTHR35797:SF1">
    <property type="entry name" value="PROTEASE"/>
    <property type="match status" value="1"/>
</dbReference>
<sequence length="301" mass="34218">MKHKSLIIYLVITTVLSAGFIVLMKFVGQKGFFLAQFYMLGPAIAAIITRAFFYENKFKDANLKIGKPKYYLQFWAIASGITVLSYVIFTLLGAISWDFTGQSFLDNLAKQLASTGQDINKNLPPGFTPQMMLWLFFIGGLTIFNLFPGIITGFGEEFGWRGFMFPQLYKIKPWVAFIIGGLIWYAWHIPLVLLFPQTYGYTLWQTMLNVVTLAIGSICTFTFLAYVYIKTENIFVTSVAHITLNNSARSFAYFAIVQNQLLANIGLTITMLIVVAVLFYSKKLKVFEEYFKKKCDTDRGC</sequence>